<evidence type="ECO:0000256" key="3">
    <source>
        <dbReference type="ARBA" id="ARBA00023128"/>
    </source>
</evidence>
<evidence type="ECO:0000256" key="4">
    <source>
        <dbReference type="ARBA" id="ARBA00035129"/>
    </source>
</evidence>
<accession>A0A167MY10</accession>
<dbReference type="GO" id="GO:0005739">
    <property type="term" value="C:mitochondrion"/>
    <property type="evidence" value="ECO:0007669"/>
    <property type="project" value="UniProtKB-SubCell"/>
</dbReference>
<dbReference type="InterPro" id="IPR019083">
    <property type="entry name" value="SAM_Ribosomal_mS41"/>
</dbReference>
<dbReference type="InterPro" id="IPR039603">
    <property type="entry name" value="Ribosomal_mS41"/>
</dbReference>
<organism evidence="6 7">
    <name type="scientific">Calocera viscosa (strain TUFC12733)</name>
    <dbReference type="NCBI Taxonomy" id="1330018"/>
    <lineage>
        <taxon>Eukaryota</taxon>
        <taxon>Fungi</taxon>
        <taxon>Dikarya</taxon>
        <taxon>Basidiomycota</taxon>
        <taxon>Agaricomycotina</taxon>
        <taxon>Dacrymycetes</taxon>
        <taxon>Dacrymycetales</taxon>
        <taxon>Dacrymycetaceae</taxon>
        <taxon>Calocera</taxon>
    </lineage>
</organism>
<sequence length="127" mass="14581">MSLLRPSSLRSFLRPITPLRRSWHGTVSNPIPEPRPEIAMTTPEEFLKAIGHGTVDKVKVETWEGLFKLRGRDMKQAGLGIRERRYVLWALEKFRQGGNPKEFAVPIKPKKTIRGWGPKVQNGKKIR</sequence>
<protein>
    <recommendedName>
        <fullName evidence="4">Small ribosomal subunit protein mS41</fullName>
    </recommendedName>
</protein>
<keyword evidence="3" id="KW-0496">Mitochondrion</keyword>
<dbReference type="OrthoDB" id="18595at2759"/>
<reference evidence="6 7" key="1">
    <citation type="journal article" date="2016" name="Mol. Biol. Evol.">
        <title>Comparative Genomics of Early-Diverging Mushroom-Forming Fungi Provides Insights into the Origins of Lignocellulose Decay Capabilities.</title>
        <authorList>
            <person name="Nagy L.G."/>
            <person name="Riley R."/>
            <person name="Tritt A."/>
            <person name="Adam C."/>
            <person name="Daum C."/>
            <person name="Floudas D."/>
            <person name="Sun H."/>
            <person name="Yadav J.S."/>
            <person name="Pangilinan J."/>
            <person name="Larsson K.H."/>
            <person name="Matsuura K."/>
            <person name="Barry K."/>
            <person name="Labutti K."/>
            <person name="Kuo R."/>
            <person name="Ohm R.A."/>
            <person name="Bhattacharya S.S."/>
            <person name="Shirouzu T."/>
            <person name="Yoshinaga Y."/>
            <person name="Martin F.M."/>
            <person name="Grigoriev I.V."/>
            <person name="Hibbett D.S."/>
        </authorList>
    </citation>
    <scope>NUCLEOTIDE SEQUENCE [LARGE SCALE GENOMIC DNA]</scope>
    <source>
        <strain evidence="6 7">TUFC12733</strain>
    </source>
</reference>
<evidence type="ECO:0000256" key="1">
    <source>
        <dbReference type="ARBA" id="ARBA00004173"/>
    </source>
</evidence>
<evidence type="ECO:0000256" key="2">
    <source>
        <dbReference type="ARBA" id="ARBA00010492"/>
    </source>
</evidence>
<proteinExistence type="inferred from homology"/>
<dbReference type="Proteomes" id="UP000076738">
    <property type="component" value="Unassembled WGS sequence"/>
</dbReference>
<dbReference type="EMBL" id="KV417281">
    <property type="protein sequence ID" value="KZO97162.1"/>
    <property type="molecule type" value="Genomic_DNA"/>
</dbReference>
<comment type="similarity">
    <text evidence="2">Belongs to the mitochondrion-specific ribosomal protein mS41 family.</text>
</comment>
<gene>
    <name evidence="6" type="ORF">CALVIDRAFT_513997</name>
</gene>
<dbReference type="STRING" id="1330018.A0A167MY10"/>
<dbReference type="Pfam" id="PF09597">
    <property type="entry name" value="SAM_Ribosomal_mS41"/>
    <property type="match status" value="1"/>
</dbReference>
<evidence type="ECO:0000313" key="7">
    <source>
        <dbReference type="Proteomes" id="UP000076738"/>
    </source>
</evidence>
<name>A0A167MY10_CALVF</name>
<comment type="subcellular location">
    <subcellularLocation>
        <location evidence="1">Mitochondrion</location>
    </subcellularLocation>
</comment>
<feature type="domain" description="Small ribosomal subunit protein mS41 SAM" evidence="5">
    <location>
        <begin position="43"/>
        <end position="97"/>
    </location>
</feature>
<dbReference type="PANTHER" id="PTHR28235:SF1">
    <property type="entry name" value="SMALL RIBOSOMAL SUBUNIT PROTEIN MS41"/>
    <property type="match status" value="1"/>
</dbReference>
<dbReference type="AlphaFoldDB" id="A0A167MY10"/>
<evidence type="ECO:0000313" key="6">
    <source>
        <dbReference type="EMBL" id="KZO97162.1"/>
    </source>
</evidence>
<dbReference type="PANTHER" id="PTHR28235">
    <property type="entry name" value="PROTEIN FYV4, MITOCHONDRIAL"/>
    <property type="match status" value="1"/>
</dbReference>
<evidence type="ECO:0000259" key="5">
    <source>
        <dbReference type="SMART" id="SM01238"/>
    </source>
</evidence>
<dbReference type="SMART" id="SM01238">
    <property type="entry name" value="IGR"/>
    <property type="match status" value="1"/>
</dbReference>
<keyword evidence="7" id="KW-1185">Reference proteome</keyword>